<dbReference type="GO" id="GO:0003676">
    <property type="term" value="F:nucleic acid binding"/>
    <property type="evidence" value="ECO:0007669"/>
    <property type="project" value="InterPro"/>
</dbReference>
<dbReference type="EC" id="2.1.1.72" evidence="2"/>
<dbReference type="RefSeq" id="WP_162050498.1">
    <property type="nucleotide sequence ID" value="NZ_AP022345.1"/>
</dbReference>
<dbReference type="PRINTS" id="PR00507">
    <property type="entry name" value="N12N6MTFRASE"/>
</dbReference>
<reference evidence="9" key="1">
    <citation type="submission" date="2020-01" db="EMBL/GenBank/DDBJ databases">
        <title>Phosphoaccumulans saitamaens gen. nov., sp. nov., a polyphosphate accumulating bacterium isolated from surface river water.</title>
        <authorList>
            <person name="Watanabe K."/>
            <person name="Suda W."/>
        </authorList>
    </citation>
    <scope>NUCLEOTIDE SEQUENCE [LARGE SCALE GENOMIC DNA]</scope>
    <source>
        <strain evidence="9">ICHIAU1</strain>
    </source>
</reference>
<dbReference type="OrthoDB" id="9784823at2"/>
<dbReference type="REBASE" id="372136">
    <property type="entry name" value="M.RbaAU1ORF10270P"/>
</dbReference>
<evidence type="ECO:0000256" key="2">
    <source>
        <dbReference type="ARBA" id="ARBA00011900"/>
    </source>
</evidence>
<evidence type="ECO:0000256" key="3">
    <source>
        <dbReference type="ARBA" id="ARBA00022603"/>
    </source>
</evidence>
<evidence type="ECO:0000256" key="5">
    <source>
        <dbReference type="ARBA" id="ARBA00022691"/>
    </source>
</evidence>
<dbReference type="Proteomes" id="UP000463961">
    <property type="component" value="Chromosome"/>
</dbReference>
<dbReference type="PANTHER" id="PTHR33841">
    <property type="entry name" value="DNA METHYLTRANSFERASE YEEA-RELATED"/>
    <property type="match status" value="1"/>
</dbReference>
<dbReference type="SUPFAM" id="SSF53335">
    <property type="entry name" value="S-adenosyl-L-methionine-dependent methyltransferases"/>
    <property type="match status" value="1"/>
</dbReference>
<protein>
    <recommendedName>
        <fullName evidence="2">site-specific DNA-methyltransferase (adenine-specific)</fullName>
        <ecNumber evidence="2">2.1.1.72</ecNumber>
    </recommendedName>
</protein>
<evidence type="ECO:0000313" key="9">
    <source>
        <dbReference type="Proteomes" id="UP000463961"/>
    </source>
</evidence>
<dbReference type="AlphaFoldDB" id="A0A7R6R426"/>
<evidence type="ECO:0000256" key="6">
    <source>
        <dbReference type="ARBA" id="ARBA00047942"/>
    </source>
</evidence>
<comment type="similarity">
    <text evidence="1">Belongs to the N(4)/N(6)-methyltransferase family.</text>
</comment>
<dbReference type="Gene3D" id="3.40.50.150">
    <property type="entry name" value="Vaccinia Virus protein VP39"/>
    <property type="match status" value="1"/>
</dbReference>
<dbReference type="InterPro" id="IPR002052">
    <property type="entry name" value="DNA_methylase_N6_adenine_CS"/>
</dbReference>
<keyword evidence="9" id="KW-1185">Reference proteome</keyword>
<keyword evidence="3 8" id="KW-0489">Methyltransferase</keyword>
<dbReference type="GO" id="GO:0032259">
    <property type="term" value="P:methylation"/>
    <property type="evidence" value="ECO:0007669"/>
    <property type="project" value="UniProtKB-KW"/>
</dbReference>
<comment type="catalytic activity">
    <reaction evidence="6">
        <text>a 2'-deoxyadenosine in DNA + S-adenosyl-L-methionine = an N(6)-methyl-2'-deoxyadenosine in DNA + S-adenosyl-L-homocysteine + H(+)</text>
        <dbReference type="Rhea" id="RHEA:15197"/>
        <dbReference type="Rhea" id="RHEA-COMP:12418"/>
        <dbReference type="Rhea" id="RHEA-COMP:12419"/>
        <dbReference type="ChEBI" id="CHEBI:15378"/>
        <dbReference type="ChEBI" id="CHEBI:57856"/>
        <dbReference type="ChEBI" id="CHEBI:59789"/>
        <dbReference type="ChEBI" id="CHEBI:90615"/>
        <dbReference type="ChEBI" id="CHEBI:90616"/>
        <dbReference type="EC" id="2.1.1.72"/>
    </reaction>
</comment>
<dbReference type="Pfam" id="PF07669">
    <property type="entry name" value="Eco57I"/>
    <property type="match status" value="1"/>
</dbReference>
<dbReference type="PROSITE" id="PS00092">
    <property type="entry name" value="N6_MTASE"/>
    <property type="match status" value="1"/>
</dbReference>
<keyword evidence="4 8" id="KW-0808">Transferase</keyword>
<dbReference type="EMBL" id="AP022345">
    <property type="protein sequence ID" value="BBU68744.1"/>
    <property type="molecule type" value="Genomic_DNA"/>
</dbReference>
<dbReference type="CDD" id="cd02440">
    <property type="entry name" value="AdoMet_MTases"/>
    <property type="match status" value="1"/>
</dbReference>
<dbReference type="InterPro" id="IPR050953">
    <property type="entry name" value="N4_N6_ade-DNA_methylase"/>
</dbReference>
<dbReference type="GO" id="GO:0006304">
    <property type="term" value="P:DNA modification"/>
    <property type="evidence" value="ECO:0007669"/>
    <property type="project" value="InterPro"/>
</dbReference>
<name>A0A7R6R426_9RHOO</name>
<accession>A0A7R6R426</accession>
<sequence length="575" mass="63061">MLPHNSVVFSGLVKSVGALREGGGTPSEITKSILARWVQQSYPDLALEGAPPPYFLEAPVIKFGEWLSESDLIIGAFWLSSAYAALLPKEKRKSSSMYFTPPRLTGRLLDCVEARIAIESGPLIDPACGGGAFLAPAAIRIVEKLEAKGLRSEAILSHLEANVFGCETDEFLCWLSAAFLRMAVAKTIKDAGREPTFTILQGDGLKLFEAREQGFQVVLCNPPYRKMTQTELEPYLNSYSDVVKGQPNLYSLFIRRTTQLLSPGGVGAVLTPMSFLSGQSFAPLRKMLIERGKVEQLDLIHDKDGIFLSAEQDTVITTWRNRTATASEKATQVFCLESQGKFDFAGTLHLSTEPTPWPVPRHASDKELSLLFDGTKTTLDNYGYHARTGALVYHRDKRPRFLSSEQAINPKALMPLIWSKNISPDGEFSLNRVSSPSKERFVDMGEANAAGAIRKPAVVLQRVSSTEQPRRLVGAAVPAELFTEFGGVVGENHVCFLEQADSECEISPELLAQILRTTTVDRVFRCISGATNVSAYELKHLPLPAPKKLLTAMAQGLDIEAAVRHAYGLPIQKHA</sequence>
<evidence type="ECO:0000313" key="8">
    <source>
        <dbReference type="EMBL" id="BBU68744.1"/>
    </source>
</evidence>
<dbReference type="GO" id="GO:0009007">
    <property type="term" value="F:site-specific DNA-methyltransferase (adenine-specific) activity"/>
    <property type="evidence" value="ECO:0007669"/>
    <property type="project" value="UniProtKB-EC"/>
</dbReference>
<dbReference type="PANTHER" id="PTHR33841:SF5">
    <property type="entry name" value="DNA METHYLASE (MODIFICATION METHYLASE) (METHYLTRANSFERASE)-RELATED"/>
    <property type="match status" value="1"/>
</dbReference>
<keyword evidence="5" id="KW-0949">S-adenosyl-L-methionine</keyword>
<organism evidence="8 9">
    <name type="scientific">Fluviibacter phosphoraccumulans</name>
    <dbReference type="NCBI Taxonomy" id="1751046"/>
    <lineage>
        <taxon>Bacteria</taxon>
        <taxon>Pseudomonadati</taxon>
        <taxon>Pseudomonadota</taxon>
        <taxon>Betaproteobacteria</taxon>
        <taxon>Rhodocyclales</taxon>
        <taxon>Fluviibacteraceae</taxon>
        <taxon>Fluviibacter</taxon>
    </lineage>
</organism>
<proteinExistence type="inferred from homology"/>
<dbReference type="InterPro" id="IPR029063">
    <property type="entry name" value="SAM-dependent_MTases_sf"/>
</dbReference>
<gene>
    <name evidence="8" type="ORF">ICHIAU1_10270</name>
</gene>
<evidence type="ECO:0000256" key="1">
    <source>
        <dbReference type="ARBA" id="ARBA00006594"/>
    </source>
</evidence>
<feature type="domain" description="Type II methyltransferase M.TaqI-like" evidence="7">
    <location>
        <begin position="210"/>
        <end position="302"/>
    </location>
</feature>
<evidence type="ECO:0000256" key="4">
    <source>
        <dbReference type="ARBA" id="ARBA00022679"/>
    </source>
</evidence>
<evidence type="ECO:0000259" key="7">
    <source>
        <dbReference type="Pfam" id="PF07669"/>
    </source>
</evidence>
<dbReference type="InterPro" id="IPR011639">
    <property type="entry name" value="MethylTrfase_TaqI-like_dom"/>
</dbReference>